<dbReference type="PANTHER" id="PTHR33121">
    <property type="entry name" value="CYCLIC DI-GMP PHOSPHODIESTERASE PDEF"/>
    <property type="match status" value="1"/>
</dbReference>
<feature type="domain" description="EAL" evidence="2">
    <location>
        <begin position="495"/>
        <end position="748"/>
    </location>
</feature>
<dbReference type="InterPro" id="IPR001633">
    <property type="entry name" value="EAL_dom"/>
</dbReference>
<dbReference type="CDD" id="cd01949">
    <property type="entry name" value="GGDEF"/>
    <property type="match status" value="1"/>
</dbReference>
<evidence type="ECO:0000313" key="4">
    <source>
        <dbReference type="EMBL" id="GIF21832.1"/>
    </source>
</evidence>
<keyword evidence="1" id="KW-0472">Membrane</keyword>
<protein>
    <recommendedName>
        <fullName evidence="6">Diguanylate cyclase (GGDEF)-like protein</fullName>
    </recommendedName>
</protein>
<feature type="transmembrane region" description="Helical" evidence="1">
    <location>
        <begin position="105"/>
        <end position="127"/>
    </location>
</feature>
<evidence type="ECO:0000259" key="3">
    <source>
        <dbReference type="PROSITE" id="PS50887"/>
    </source>
</evidence>
<keyword evidence="5" id="KW-1185">Reference proteome</keyword>
<dbReference type="CDD" id="cd01948">
    <property type="entry name" value="EAL"/>
    <property type="match status" value="1"/>
</dbReference>
<dbReference type="GO" id="GO:0071111">
    <property type="term" value="F:cyclic-guanylate-specific phosphodiesterase activity"/>
    <property type="evidence" value="ECO:0007669"/>
    <property type="project" value="InterPro"/>
</dbReference>
<evidence type="ECO:0000256" key="1">
    <source>
        <dbReference type="SAM" id="Phobius"/>
    </source>
</evidence>
<dbReference type="SUPFAM" id="SSF55073">
    <property type="entry name" value="Nucleotide cyclase"/>
    <property type="match status" value="1"/>
</dbReference>
<feature type="transmembrane region" description="Helical" evidence="1">
    <location>
        <begin position="139"/>
        <end position="157"/>
    </location>
</feature>
<name>A0A919TVC6_9ACTN</name>
<evidence type="ECO:0008006" key="6">
    <source>
        <dbReference type="Google" id="ProtNLM"/>
    </source>
</evidence>
<dbReference type="InterPro" id="IPR050706">
    <property type="entry name" value="Cyclic-di-GMP_PDE-like"/>
</dbReference>
<feature type="transmembrane region" description="Helical" evidence="1">
    <location>
        <begin position="74"/>
        <end position="93"/>
    </location>
</feature>
<dbReference type="PROSITE" id="PS50887">
    <property type="entry name" value="GGDEF"/>
    <property type="match status" value="1"/>
</dbReference>
<feature type="transmembrane region" description="Helical" evidence="1">
    <location>
        <begin position="43"/>
        <end position="62"/>
    </location>
</feature>
<gene>
    <name evidence="4" type="ORF">Ate02nite_45620</name>
</gene>
<proteinExistence type="predicted"/>
<dbReference type="InterPro" id="IPR035919">
    <property type="entry name" value="EAL_sf"/>
</dbReference>
<dbReference type="Gene3D" id="3.30.70.270">
    <property type="match status" value="1"/>
</dbReference>
<dbReference type="PROSITE" id="PS50883">
    <property type="entry name" value="EAL"/>
    <property type="match status" value="1"/>
</dbReference>
<sequence length="774" mass="82665">MVRTARWIRAHGLLMIIGLAAMATVGVRIVTDPQGDDRSAEFFRSYLLTSILTTTFCWIAAFRGPAAARRPWRWIAIAFTAMLLPQPYSVVMAATHEGKLPLSGILAALTGRLAWAPLVLVGLLMFPMKSLTGRARTRFIADLTTVIGGGFVVSWYFQLGPALQNGRIGPDALIVIGFPVTDLALIFGVCALLMRNGLTSWRGPLPLFLAGLITYLAGDVTYAHLIGNGPMTWTTPLSVTLNGADLIMATAAAMQIMRPGEGTRPKDQEQSKIAYLPYVALLAGYVLLLVAAAREGNLYPWAGLAVGIIVMTGAVVLRQIVAMRENHGLVVRDHLTGLANRLSVAPALEAAVRRHRETGVASAVLVIDLNGFKKINDTLGHEAGDALLVTFAEVLRSAVRGVDVAARVGGDEFVVVLDRPGDADQALAVAQRILDRAAGSPTPIRAAIGVVLTDPETDVVTVRHRADMAMYAAKRAGLGRPELWHPGLESATGAADTFDAEILAATAAGQLRLAYQPIVTLATGEITGVEALVRWEHPERGTLLPDAFIAAAERTGAIDDLGLWVLETATRQTRHWQDEFGRRLYVSVNLSPYQLPSPGLTDAVLGTLAVTGLNPHDLVLELTESALVHESEGAAILEALRRADIRIAVDDFGTGYSSLRYLTRLPIDILKLDRCFVSELNGEPQGSAVAEAVIRLAQALHLDTVAEGIEVPAQATELTLLGYRSGQGYHYARPLSAEALTSVLRVSGGQPDGETVGMPVQDDVVAGLMGDPQA</sequence>
<comment type="caution">
    <text evidence="4">The sequence shown here is derived from an EMBL/GenBank/DDBJ whole genome shotgun (WGS) entry which is preliminary data.</text>
</comment>
<dbReference type="Proteomes" id="UP000623608">
    <property type="component" value="Unassembled WGS sequence"/>
</dbReference>
<keyword evidence="1" id="KW-1133">Transmembrane helix</keyword>
<accession>A0A919TVC6</accession>
<dbReference type="SUPFAM" id="SSF141868">
    <property type="entry name" value="EAL domain-like"/>
    <property type="match status" value="1"/>
</dbReference>
<evidence type="ECO:0000259" key="2">
    <source>
        <dbReference type="PROSITE" id="PS50883"/>
    </source>
</evidence>
<feature type="transmembrane region" description="Helical" evidence="1">
    <location>
        <begin position="12"/>
        <end position="31"/>
    </location>
</feature>
<dbReference type="Gene3D" id="3.20.20.450">
    <property type="entry name" value="EAL domain"/>
    <property type="match status" value="1"/>
</dbReference>
<dbReference type="InterPro" id="IPR000160">
    <property type="entry name" value="GGDEF_dom"/>
</dbReference>
<dbReference type="InterPro" id="IPR043128">
    <property type="entry name" value="Rev_trsase/Diguanyl_cyclase"/>
</dbReference>
<dbReference type="SMART" id="SM00267">
    <property type="entry name" value="GGDEF"/>
    <property type="match status" value="1"/>
</dbReference>
<feature type="transmembrane region" description="Helical" evidence="1">
    <location>
        <begin position="205"/>
        <end position="227"/>
    </location>
</feature>
<feature type="transmembrane region" description="Helical" evidence="1">
    <location>
        <begin position="298"/>
        <end position="317"/>
    </location>
</feature>
<keyword evidence="1" id="KW-0812">Transmembrane</keyword>
<dbReference type="NCBIfam" id="TIGR00254">
    <property type="entry name" value="GGDEF"/>
    <property type="match status" value="1"/>
</dbReference>
<dbReference type="Pfam" id="PF00990">
    <property type="entry name" value="GGDEF"/>
    <property type="match status" value="1"/>
</dbReference>
<reference evidence="4" key="1">
    <citation type="submission" date="2021-01" db="EMBL/GenBank/DDBJ databases">
        <title>Whole genome shotgun sequence of Actinoplanes tereljensis NBRC 105297.</title>
        <authorList>
            <person name="Komaki H."/>
            <person name="Tamura T."/>
        </authorList>
    </citation>
    <scope>NUCLEOTIDE SEQUENCE</scope>
    <source>
        <strain evidence="4">NBRC 105297</strain>
    </source>
</reference>
<dbReference type="AlphaFoldDB" id="A0A919TVC6"/>
<feature type="transmembrane region" description="Helical" evidence="1">
    <location>
        <begin position="275"/>
        <end position="292"/>
    </location>
</feature>
<feature type="domain" description="GGDEF" evidence="3">
    <location>
        <begin position="360"/>
        <end position="486"/>
    </location>
</feature>
<dbReference type="SMART" id="SM00052">
    <property type="entry name" value="EAL"/>
    <property type="match status" value="1"/>
</dbReference>
<feature type="transmembrane region" description="Helical" evidence="1">
    <location>
        <begin position="172"/>
        <end position="193"/>
    </location>
</feature>
<dbReference type="EMBL" id="BOMY01000032">
    <property type="protein sequence ID" value="GIF21832.1"/>
    <property type="molecule type" value="Genomic_DNA"/>
</dbReference>
<evidence type="ECO:0000313" key="5">
    <source>
        <dbReference type="Proteomes" id="UP000623608"/>
    </source>
</evidence>
<dbReference type="Pfam" id="PF00563">
    <property type="entry name" value="EAL"/>
    <property type="match status" value="1"/>
</dbReference>
<dbReference type="InterPro" id="IPR029787">
    <property type="entry name" value="Nucleotide_cyclase"/>
</dbReference>
<dbReference type="PANTHER" id="PTHR33121:SF70">
    <property type="entry name" value="SIGNALING PROTEIN YKOW"/>
    <property type="match status" value="1"/>
</dbReference>
<organism evidence="4 5">
    <name type="scientific">Paractinoplanes tereljensis</name>
    <dbReference type="NCBI Taxonomy" id="571912"/>
    <lineage>
        <taxon>Bacteria</taxon>
        <taxon>Bacillati</taxon>
        <taxon>Actinomycetota</taxon>
        <taxon>Actinomycetes</taxon>
        <taxon>Micromonosporales</taxon>
        <taxon>Micromonosporaceae</taxon>
        <taxon>Paractinoplanes</taxon>
    </lineage>
</organism>